<name>A0ABP1QNQ6_9HEXA</name>
<sequence length="183" mass="20475">MMSRLIFCIFLLISVILVADTQAQRQRARGQYGRRVAGTELVEETQPQAAFVEVEKEPERPKIYETHREIAPNLGDGRFRYYSATSDGLESEQSGHFNNPLDSQVHQGSYTTKDEFGRVVKVDYVADKDGFRPIGPHGASALPVAPAVPLEHAKAREDILNLQKAIREEHLGYLRAGYAAHGR</sequence>
<feature type="signal peptide" evidence="2">
    <location>
        <begin position="1"/>
        <end position="23"/>
    </location>
</feature>
<protein>
    <recommendedName>
        <fullName evidence="5">Larval cuticle protein LCP-17</fullName>
    </recommendedName>
</protein>
<evidence type="ECO:0000256" key="1">
    <source>
        <dbReference type="PROSITE-ProRule" id="PRU00497"/>
    </source>
</evidence>
<evidence type="ECO:0008006" key="5">
    <source>
        <dbReference type="Google" id="ProtNLM"/>
    </source>
</evidence>
<gene>
    <name evidence="3" type="ORF">ODALV1_LOCUS13545</name>
</gene>
<dbReference type="PROSITE" id="PS51155">
    <property type="entry name" value="CHIT_BIND_RR_2"/>
    <property type="match status" value="1"/>
</dbReference>
<dbReference type="EMBL" id="CAXLJM020000041">
    <property type="protein sequence ID" value="CAL8109633.1"/>
    <property type="molecule type" value="Genomic_DNA"/>
</dbReference>
<accession>A0ABP1QNQ6</accession>
<reference evidence="3 4" key="1">
    <citation type="submission" date="2024-08" db="EMBL/GenBank/DDBJ databases">
        <authorList>
            <person name="Cucini C."/>
            <person name="Frati F."/>
        </authorList>
    </citation>
    <scope>NUCLEOTIDE SEQUENCE [LARGE SCALE GENOMIC DNA]</scope>
</reference>
<keyword evidence="1" id="KW-0193">Cuticle</keyword>
<evidence type="ECO:0000256" key="2">
    <source>
        <dbReference type="SAM" id="SignalP"/>
    </source>
</evidence>
<dbReference type="InterPro" id="IPR000618">
    <property type="entry name" value="Insect_cuticle"/>
</dbReference>
<keyword evidence="2" id="KW-0732">Signal</keyword>
<evidence type="ECO:0000313" key="4">
    <source>
        <dbReference type="Proteomes" id="UP001642540"/>
    </source>
</evidence>
<feature type="chain" id="PRO_5045515768" description="Larval cuticle protein LCP-17" evidence="2">
    <location>
        <begin position="24"/>
        <end position="183"/>
    </location>
</feature>
<keyword evidence="4" id="KW-1185">Reference proteome</keyword>
<organism evidence="3 4">
    <name type="scientific">Orchesella dallaii</name>
    <dbReference type="NCBI Taxonomy" id="48710"/>
    <lineage>
        <taxon>Eukaryota</taxon>
        <taxon>Metazoa</taxon>
        <taxon>Ecdysozoa</taxon>
        <taxon>Arthropoda</taxon>
        <taxon>Hexapoda</taxon>
        <taxon>Collembola</taxon>
        <taxon>Entomobryomorpha</taxon>
        <taxon>Entomobryoidea</taxon>
        <taxon>Orchesellidae</taxon>
        <taxon>Orchesellinae</taxon>
        <taxon>Orchesella</taxon>
    </lineage>
</organism>
<proteinExistence type="predicted"/>
<evidence type="ECO:0000313" key="3">
    <source>
        <dbReference type="EMBL" id="CAL8109633.1"/>
    </source>
</evidence>
<dbReference type="Pfam" id="PF00379">
    <property type="entry name" value="Chitin_bind_4"/>
    <property type="match status" value="1"/>
</dbReference>
<comment type="caution">
    <text evidence="3">The sequence shown here is derived from an EMBL/GenBank/DDBJ whole genome shotgun (WGS) entry which is preliminary data.</text>
</comment>
<dbReference type="Proteomes" id="UP001642540">
    <property type="component" value="Unassembled WGS sequence"/>
</dbReference>